<evidence type="ECO:0000256" key="4">
    <source>
        <dbReference type="ARBA" id="ARBA00022553"/>
    </source>
</evidence>
<dbReference type="CDD" id="cd05930">
    <property type="entry name" value="A_NRPS"/>
    <property type="match status" value="1"/>
</dbReference>
<dbReference type="PROSITE" id="PS00455">
    <property type="entry name" value="AMP_BINDING"/>
    <property type="match status" value="5"/>
</dbReference>
<gene>
    <name evidence="7" type="ordered locus">MYSTI_02692</name>
</gene>
<sequence>MKLRGFRIELGEIEAALEALPSVHHAAVLLREDVPGLKRLVAYVTPSSLDVSALRSSLLTSLPDYMVPSAFVALDSLPINAHGKLDRAALPPPDSAPSDSFLAPRNPTEALLSSIWADVLHLDSVSVSDDFFSLGGHSLLATQVVSRIRKALGVELPLRVLFEAPTVAALAARIQAQGNTSLELQRPPLIPVPRTGPLPLSFAQQRLWFLDRLQPGSAFYNIHSAIQLHGDVDLDALERALQALVQRHEALRTSFHTQADGEAVQVIHPHADLFVPVVRLDTHPEASREEAALKAAQREAQTPFDLSEAPLLRASVLRLSEQRHILLFTVHHIVSDGWSNGIISKEIAALYGAFAQGLSSPLAPLELQYGDYAVWQRSWLRDEALAEQVGWWREQLTGAPHALELPTDKPRPPVQTSNGGTLPVEFGPQLSAELRAMCLREGVTPFMALLAAFQVLLARYSGQDDIVVGSPIANRQRTEIESIVGFFVNTLVLRARLTETMSFRELLAQLKESTLGAYAHQDVPFEKLVDELKPERDLSRSPLFQVMFSLQNTQRSAEAKDAGEQSALQPMHVESGTSKFDLSLLCGDTGDEIGGILEFNTDLFEKRTVERMGAHLRHLLRSAIANPSQSIWSLPLLDAQERDQHLLAWNDTSREAAVPTTLHGPVEAQARLTPDAIAVSDGTRTLTYAALEARANQLAHHLLALGVTPGSAVGICLPKSLDMAVAVLATLKAGACYVALDPNYPAERLAFMLADTRAPLVLSHSTLSTQISARVLFLDTQGDEVSQRPTSAPGISVSTEAVAYAIYTSGSTGRPKGVLLSHRALSLLFAWQLRQSPNPRATTLQFASLSFDVSCQELFSTWWAGGTLVLPTEGLRQDIPALLDFMQREKVERLFLPFVALQAIADSVSHGATLPTFLREVVTAGEQLQVSPALVSFFEQLPGCVLENQYGPSETHVVSAFRLQGPPASWPRLPSIGGPVSHTQLYVLDRLGQPVPTGVAGELFIGGTHLAHGYLGRPDVTALAFVPHPFSSHPGSRLYRTGDSARWLPDGTIEFLGRLDFQVKVRGFRIELGEVESALRSAPGLRDAAAVVREDVPGDKRLIAYVVPASGSAPDSETLRSFLLQRLPEYMVPSAFISLEALPLTPSGKLARKLLPAPDASLVPTASFVAPRTPDEEKLAAIFSTVLRVQRVGATDNFFSLGGHSLLATQVISRIRSSFGVELPLRALFEAPSVGALTARIRDAASGSRGAQPPPIVPVPRTDLLPLSFAQQRLWFIDQLDPGSSTYNMPTFVRLDGPLDIAALLRSFEELVRRHEALRTTFAERDGKPWQLISAHAELPVSRVDLRALASDARQADISRRLSEEYRRPFNLSTGPLIRALLLELGDTEHILALNMHHIVSDGWSMGVLVQEVAALYDAFSNDKPSPLAPLSIQYADYSVWQRNWLQGAELERQLSYWKHQLADLTALELPLHKPRPAMQTFAGAQVPVALSLATAEKLKRLCQQEGATPFMALLAAWQLLLSRHSGQDDITVGSPIAGRHRSELEGLIGFFVNTLVFRARLAPRLSFLHLLRQVKEAALGAYAHQDIPFERLVEELQPTRDMSRSPLFQVLFVLQNTPASSIQKTSLTLSPVEVSESIAKFELQLGLVEASDGFFGIVSYNTDLFEHAAIERMARHFEVLVEAITSRPEAPIAEHSMLTEQERREVLVDWAHSPALISTDDTMPAAFARIVARSPDSTALLFGDESLTYRQLDTLTNQLAWHLRSLGVTTDSRVAVSFERSANLIIALLAVLKTGGAYVPLDTQYPPERLASMVEDARPSVLITTRALRARLPSEGMTSVLLDEFSFSEHPAHALPSSALPDTLAYVVFTSGSTGKPKGVACTHRGVVHTLLGIDYMHLGPDQTHLLLAPISFDASVLEVWGALLHGARLVLLPPATPFPEDLFGAVSRYGVTSLWATSGLFSQLVESRLPAPPSLRRIHSGGDVVSALHTRQALTTWGTSITNLYGPTEATVLTTTLTVTRAEEIGTSFPIGRPTNGTRVLVLDASLQPVPIGVTGELFIGGEGLARGYLGQPGLTAERFVPDPFSTAPGARLYRSGDLVRWRPDGALDFLGRSDAQVKVRGFRIELSEVATALLAHPSVRDAIALVREDVPGDKRLVGYFIADDLDPVSLRAFLKSRLPEFMVPSSLLRLDAFPLTSNEKIDRKALPPPEAVLSAPSASYVAPRTPTEELLASIWADVLRLDRVSVSEDFFALGGHSLLATQVVSRVRKAFDVELPLRALFEASSIGALAVRIATARGESSSQAPALVPMPRSGELPLSFAQQRLWLVDQLEPGSAAYNIPSALRMYGTLDVPALERSFTALLERHESLRTTFLSRDGEPVQVIHPVGPFSLPIVELGDQSTEERAQQLATEEAQRPFDLARGPLLRATLLRLSPRDHVLMVTMHHAISDGWSMGILIQELASFYEAFASSREPGLAPLPIQYADFAAWQRSWLKGEVLEQQLGYWRKQLGGLPPLLELPTDKTRPPVRNPRGGSQPVRLSRELTERLSALCRKEGATPFMALLAAWQVLLARYSGQDDVSVGSPIAGRTRAETEGLIGFFVNTLVLRTHVNPSLSFRALLAQVRATTLAAYEHQDVPFEKLVEELKPQRSLSHTPLFQVMLSLQNLPVAHRTVSGPSPLPPPSPPRRRASPPSTRPLRLLIGGESIDDSLWASLSSSPNLHPFNVYGPTECTVDATALSLRASSRPVLGPPLPNVSTFILDSSLLPSPVGVPGELFIGGLGLARGYLHRPDLTAERFVPNPFSSSPGARLYRTGDKARWLPNGHLEYLGRIDFQVKLRGFRIELGEIEAALEALPSVHHAAVLLREDVPGLKRLVAYVTPSSLDVSALRSSLLSSLPDYMVPSAFVALDSLPINAHGKLDRAALPPPDSAPSDSFLAPRNPTEALLASVWADVLHLDSVSVSDDFFSLGGHSLLATQVVSRIRKALGVELPLRALIEAPTIRELAVRVEAARGAEIESTRPPLVAAPRTGPLPLSFAQQRLWFLDRLEPNSPFYNIPSGMQLEGVLDAAALVRSLQELVQRHEALRTTFHVQEDGTSVQVVHPRAELSVPLLDLQHLSGDALEREVTRLSTSESRKPFDLTQAPLLRAALLRVSEQSHVLLVTVHHIVSDGWSNGILMREVGALYEAFARGLPSPLQPLEFQYADYALWQRGWLRDEALEQQLSWWRGQLAGAPHALELPTDRARPPVQTHVGAAIPVHFDSRLTGPLRALCKREGVTPFMALLSAFQVLLARYSGQDDIVVGSPIANRQQTELEGIVGFFANTIALRARLTDTMSFRELLAQVKETTLGAYAHQDVPFEKLVDELKPERDLSRSPLFQVMLALQNTPRRAAAPARGEGPGLALSPVSVSYGSAKFELSLLLADHGEDIGGILEFNTDLFNEETAKRLSRHFLQLLGSAVEDPSQSIWSLPLLDAQERDQYLLAWNDTSREPVVATTLHAPVEAQARLTPDAIAVSDGARTLTYAALEARANQLAHHLLALGVTPGSAVGICLPKSLDMAVAVLATLKAGAYYVALDPSYPAERLAFMLADTRAPLVLSDSALASVLPSDSAARVLHLDSEAEAISRRPDSSPGISVSVEDIAYVIYTSGSTGRPKGIVMPHRALSFFFAWQVRQSPNPRASTLQFASLNFDVSCQEMFCTWWMGGTLVIPTGALRQDIPALLDFMHRQQVERLFLPFVALQAIADSVSHGATLPAALREVVTAGEQLQVNATLSSFFEKLPGSVLENQYGPSEAHVVSAFRLPGPPASWPRLPSIGGPVGHTQLYVLDRLGQPVPIGVSGELFVGGTHLAHGYLARPDVTALAFVPNPFSSLPGDRLYRTGDSARWLPDGTLEFLGRLDFQVKVRGFRIELGEVESVLRAAPGLRDAAAVVREDVPGDKRLIAYAVPAPGITIDSEALRAFLLQRLPEYMVPSAFVSLEALPLTPSGKLARKLLPAPDASLIPDASFVAPRTPDEEKLAAIFSTVLRVPRVGATDNFFSLGGHSLLATQVISRIRSSFGVELPLRVLFEAPSVAALVARIDAARKDARGPQAPAIVPVPRTDLLPLSFAQQRLWFIDQLDPGSSAYNMPTFVRLDGPLDIAALLRSFEELVRRHEALRTTFAERDGKPWQLISAHAELPVSRVDLRALASDARQADISRRLSEEYRRPFNLSTGPLIRALLLELGDTEHILALNMHHIVSDGWSMGVLVQEVAALYDAFSNDKPSPLAPLSIQYADYSVWQRNWLQGAELERQLSYWKHQLADLTALELPLHKPRPATQTFAGAQVPVALSLATAEKLKRLCQQEGATPFMALLAAWQLLLSRHSGQDDITVGSPIAGRHRSELEGLIGFFVNTLVFRARLAPRLSFLHLLRQVKEAALGAYAHQDIPFERLVEELQPTRDMSRSPLFQVLFVLQNTPASSIQKTSLTLSPVEVSESIAKFELQLGLVEASDGFFGGLRFNTDLFEHATIERMARHFELLVEAIVSQPDAPLASLSLLDSSERQKLLVDWAQVPTRVSTDDTLPDAFARVVARSPDSTALLFGDEALSYRQLDTRSNQLAWHLRSLGISTDARVAVSLERSPNLIVALLAVLKAGAAYVPLDTQYPPERLASMVEDARPSVLITTRALLPKLPAEGLTLVLLDELSLTERPAHAPPSSALPDSLAYVVFTSGSTGKPKGVACTHRGVVRTLLGVDYTHLGPAQTHLLLAPISFDATVFEVWGALLHGARLLVLQPQSPSLEDLFGSISRHSVTTLWATSGLFSQLVESRLPAPPSLQRVLTGGDVVSPLHVRTALTSWGVPVTSFYGPTETTVFASSFPMQRAEDVPSSVPIGRPTNGTRLLVLDASLQPVPVGVTGELFIGGEGVARGYLGQPGLTAERFVPDPFSASPGARLYRSGDLVRWRPDGVLDFIGRSDAQVKVRGFRIELPEVEAALLAHPSVREAVALAREDVPGDKRLVGYFVADDLDPVSLRAFLKSRLPEFMVPSSLLRLDALPLTSNAKIDRKALPPPEAVLSAPSANYVAPRTPTEELLASIWADVLRLDRVSVSEDFFALGGHSLLATQVVSRVRKAFDVELPLRALFEASSIAALAVRIATARGESSVQAPALVPMPRADALPLSFAQQRLWLVDQLEPGSAAYNIPSALRMHGTLDVSALERSFTALVERHESLRTTFLSREGEPVQVIHPVGPFSLPIVELGMLPEEDREQRAQQLATEEAQRPFDLARGPVLRATLARLSAEDHVLMVTMHHAISDGWSMGILIQELASFYEAFATGETPRLAPLSIQYADFAAWQRSWLKGDVMEGQLSYWRKQLGGLPPLLELPTDRTRPPVRSSRGGSQPVRLSRELTERLSALCRKEGATPFMALLAAWQVLLARYSGQDDVSVGSPIAGRTRAETEGLIGFFVNTLVLRTHVNPSLSFRALLAQVRATTLAAYEHQDVPFEKLVEELKPQRSLSHTPLFQVMLSLQNLPVAHRTVSGPSADSSPLRLESFTQAHQSTKFDLTLTLSETPDGLAGSLSYRVDLFEDSTIQRWAEHLHTFLAAAISSPDSRVGELPMLSAQERRQVLSDWNSTLSEVPWRGAFHQLFEAQAALTPDALAVLDDDSSLSFSALNQRSNQLAHFLRARGVGPESRVAFCLERSTSALVALLSILKAGAAYVPLDASYPLERLSFMLEDSRAPFVLTQSHLLPRLSSSSSPLCLDDKAFLAALDALPTSNPSHLTLPSHPAYVIYTSGSTGRPKGVVIHHSSVVNLLHALSSSVFSDVTRPLRFSLNAPLSFDASVKQLVFLSQGHALCFVPQAAREDVPLLLSWLSRHSVDVFDCAPSHLRLLLDEGLSSFHRPLRLLIGGESIDDSLWASLSSSPNLHPFNVYGPTECTVDATALSLRASSRPVLGPPLPNVSTFILDSSLLPSPVGVPGELFIGGLGLARGYLHRPDLTAERFVPNPFSSSPGARLYRTGDKARWLPNGHLEYLGRIDFQVKLRGFRIELGEIEAALEALPSVHHAAVLLREDVPGLKRLVAYVTPSSLDVSALRSSLLTSLPDYMVPSAFVALDSLPINAHGKLDRAALPPPDSAPSDSFLAPRNPTEALLASIWADVLHLDSVSVSDDFFSLGGHSLLATQVVSRIRKALGVELPLRVLFEAPTVAALAARIQAQGNTSLELQRPPLVPVPRTGPLPLSFAQQRLWFLDQLLPGSATYNMPTFVRLDGSLDIAALQRGFDELVRRHESLRTTFIELDGQPFQQIAPEGQLPVTRVNLRGIDEEASHSEVQRLLREEYQRPFNLSTGPLIRTMLLELSDTEHVLALNMHHIVSDGWSMGVLIREVAALYDAFSKEKPSPLAPLAIQYADYSAWQRDWLQGEVLDSQLAYWRNQLASAPNLALPIDKPRPPVQTFNGASTSVSISGPVAKRLKALCRSEGATPFMALLATWQLLLARHSGQDDIVVGSPIAGRHRAELESLIGFFVNTLVFRARIAPHESFLGLLRQVKEFALNAYAHQDIPFERLVEELHPARDLSRSPLFQVIFALQNTPESAIQKTDLTLSPVGVGGVVATAKFELTLNLTETPDGISGSLGYNTDLFEQATIERMARHFEVLVEAITSRPEVPIAEHSLLTEMERREVLVDWAQAPARVSTDDTMPEAFARVVARSPDATALLFGEESLSYRQVDTRSNQLAWHLRSLGVSTDTRVAVSLERSPDLIVALLAVLKAGAAYVPLDTQYPPERLASMVEDARPSILLTSRALLSKLPSEGLTLVLLDDVALSERPAHALPPSALPDSLAYVVFTSGSTGKPKGVACTHRGVVHTLLGVDYTTFNHEQTHLLLAPISFDATVFEVWGALLHGARLVVLPPLAPSLEDLFGAISRHAVTTLWATSGLFSQLVESRLPAPPSLQRVLTGGDVVSPLHVREALTSWGLPVTNCYGPTEITVLATAFSLARADDVGTCIPIGRPTNGTRLLVLDASLQPVPVGVTGELFIGGEGLARGYLGQPALTAERFVPDPFSASPGARLYRSGDLVRWSPDGVLDFIGRSDAQVKVRGFRIELSEVEAALLAHPSVREAVALAREDAPGDKRLVGYFVADDLDSVSLRAFLKSRLPEFMVPSSLLRLDALPLTSNAKIDRKALPPPEAVLHASAASQVAPRTPTEEVLATAWADVLRVPKVGITDDFFELGGHSLLAIKLMAKIRERTRVSLPVAALFQGSSIERLAAILEQHQGSTRALPNLVRLDSGSSNERPLFIVHGGGGSALGYTELVRHLAPSRPIHGFSASGLDGGELPPASVEILARDYLSQLRVVQPHGPYLLAGWSFGGLVAYEMARRLQSQGEQVEMLVMVDSHAPRPEPRPMPDELSQLVSFSHTLGLPWQSLPLDPERLRRLAGRERLAYLLEQARDASMGLDMDVDTAERLFALHQRLTAAQLTYVPTGASYEGSTVLIKAATSLSGVKVADDLGWSAWLASAPTVHEAPGNHYTMLRAPHVTTLAELFARLLESLKRDAA</sequence>
<dbReference type="GO" id="GO:0043041">
    <property type="term" value="P:amino acid activation for nonribosomal peptide biosynthetic process"/>
    <property type="evidence" value="ECO:0007669"/>
    <property type="project" value="TreeGrafter"/>
</dbReference>
<feature type="region of interest" description="Disordered" evidence="5">
    <location>
        <begin position="2520"/>
        <end position="2540"/>
    </location>
</feature>
<dbReference type="SUPFAM" id="SSF56801">
    <property type="entry name" value="Acetyl-CoA synthetase-like"/>
    <property type="match status" value="8"/>
</dbReference>
<dbReference type="SUPFAM" id="SSF53474">
    <property type="entry name" value="alpha/beta-Hydrolases"/>
    <property type="match status" value="1"/>
</dbReference>
<evidence type="ECO:0000259" key="6">
    <source>
        <dbReference type="PROSITE" id="PS50075"/>
    </source>
</evidence>
<dbReference type="InterPro" id="IPR023213">
    <property type="entry name" value="CAT-like_dom_sf"/>
</dbReference>
<feature type="region of interest" description="Disordered" evidence="5">
    <location>
        <begin position="2675"/>
        <end position="2700"/>
    </location>
</feature>
<dbReference type="FunFam" id="3.30.559.10:FF:000012">
    <property type="entry name" value="Non-ribosomal peptide synthetase"/>
    <property type="match status" value="7"/>
</dbReference>
<dbReference type="GO" id="GO:0003824">
    <property type="term" value="F:catalytic activity"/>
    <property type="evidence" value="ECO:0007669"/>
    <property type="project" value="InterPro"/>
</dbReference>
<dbReference type="PANTHER" id="PTHR45527">
    <property type="entry name" value="NONRIBOSOMAL PEPTIDE SYNTHETASE"/>
    <property type="match status" value="1"/>
</dbReference>
<evidence type="ECO:0000256" key="1">
    <source>
        <dbReference type="ARBA" id="ARBA00001957"/>
    </source>
</evidence>
<keyword evidence="8" id="KW-1185">Reference proteome</keyword>
<dbReference type="STRING" id="1278073.MYSTI_02692"/>
<evidence type="ECO:0000256" key="3">
    <source>
        <dbReference type="ARBA" id="ARBA00022450"/>
    </source>
</evidence>
<dbReference type="InterPro" id="IPR001242">
    <property type="entry name" value="Condensation_dom"/>
</dbReference>
<dbReference type="Gene3D" id="3.40.50.1820">
    <property type="entry name" value="alpha/beta hydrolase"/>
    <property type="match status" value="1"/>
</dbReference>
<dbReference type="CDD" id="cd12117">
    <property type="entry name" value="A_NRPS_Srf_like"/>
    <property type="match status" value="3"/>
</dbReference>
<evidence type="ECO:0000256" key="2">
    <source>
        <dbReference type="ARBA" id="ARBA00006432"/>
    </source>
</evidence>
<comment type="similarity">
    <text evidence="2">Belongs to the ATP-dependent AMP-binding enzyme family.</text>
</comment>
<dbReference type="InterPro" id="IPR009081">
    <property type="entry name" value="PP-bd_ACP"/>
</dbReference>
<dbReference type="InterPro" id="IPR001031">
    <property type="entry name" value="Thioesterase"/>
</dbReference>
<evidence type="ECO:0000256" key="5">
    <source>
        <dbReference type="SAM" id="MobiDB-lite"/>
    </source>
</evidence>
<dbReference type="InterPro" id="IPR020806">
    <property type="entry name" value="PKS_PP-bd"/>
</dbReference>
<keyword evidence="3" id="KW-0596">Phosphopantetheine</keyword>
<dbReference type="InterPro" id="IPR029058">
    <property type="entry name" value="AB_hydrolase_fold"/>
</dbReference>
<feature type="domain" description="Carrier" evidence="6">
    <location>
        <begin position="1170"/>
        <end position="1245"/>
    </location>
</feature>
<dbReference type="InterPro" id="IPR025110">
    <property type="entry name" value="AMP-bd_C"/>
</dbReference>
<dbReference type="Pfam" id="PF13193">
    <property type="entry name" value="AMP-binding_C"/>
    <property type="match status" value="7"/>
</dbReference>
<feature type="domain" description="Carrier" evidence="6">
    <location>
        <begin position="6130"/>
        <end position="6205"/>
    </location>
</feature>
<dbReference type="CDD" id="cd17651">
    <property type="entry name" value="A_NRPS_VisG_like"/>
    <property type="match status" value="2"/>
</dbReference>
<dbReference type="SMART" id="SM00824">
    <property type="entry name" value="PKS_TE"/>
    <property type="match status" value="1"/>
</dbReference>
<proteinExistence type="inferred from homology"/>
<dbReference type="GO" id="GO:0044550">
    <property type="term" value="P:secondary metabolite biosynthetic process"/>
    <property type="evidence" value="ECO:0007669"/>
    <property type="project" value="UniProtKB-ARBA"/>
</dbReference>
<protein>
    <submittedName>
        <fullName evidence="7">Non-ribosomal peptide synthetase</fullName>
    </submittedName>
</protein>
<dbReference type="SMART" id="SM00823">
    <property type="entry name" value="PKS_PP"/>
    <property type="match status" value="8"/>
</dbReference>
<dbReference type="Pfam" id="PF00975">
    <property type="entry name" value="Thioesterase"/>
    <property type="match status" value="1"/>
</dbReference>
<dbReference type="PANTHER" id="PTHR45527:SF1">
    <property type="entry name" value="FATTY ACID SYNTHASE"/>
    <property type="match status" value="1"/>
</dbReference>
<dbReference type="InterPro" id="IPR020845">
    <property type="entry name" value="AMP-binding_CS"/>
</dbReference>
<dbReference type="Pfam" id="PF00668">
    <property type="entry name" value="Condensation"/>
    <property type="match status" value="7"/>
</dbReference>
<dbReference type="NCBIfam" id="TIGR01733">
    <property type="entry name" value="AA-adenyl-dom"/>
    <property type="match status" value="6"/>
</dbReference>
<dbReference type="FunFam" id="3.30.300.30:FF:000010">
    <property type="entry name" value="Enterobactin synthetase component F"/>
    <property type="match status" value="8"/>
</dbReference>
<feature type="region of interest" description="Disordered" evidence="5">
    <location>
        <begin position="5367"/>
        <end position="5388"/>
    </location>
</feature>
<dbReference type="Proteomes" id="UP000011131">
    <property type="component" value="Chromosome"/>
</dbReference>
<organism evidence="7 8">
    <name type="scientific">Myxococcus stipitatus (strain DSM 14675 / JCM 12634 / Mx s8)</name>
    <dbReference type="NCBI Taxonomy" id="1278073"/>
    <lineage>
        <taxon>Bacteria</taxon>
        <taxon>Pseudomonadati</taxon>
        <taxon>Myxococcota</taxon>
        <taxon>Myxococcia</taxon>
        <taxon>Myxococcales</taxon>
        <taxon>Cystobacterineae</taxon>
        <taxon>Myxococcaceae</taxon>
        <taxon>Myxococcus</taxon>
    </lineage>
</organism>
<dbReference type="InterPro" id="IPR010071">
    <property type="entry name" value="AA_adenyl_dom"/>
</dbReference>
<dbReference type="FunFam" id="3.40.50.12780:FF:000012">
    <property type="entry name" value="Non-ribosomal peptide synthetase"/>
    <property type="match status" value="3"/>
</dbReference>
<dbReference type="Pfam" id="PF00550">
    <property type="entry name" value="PP-binding"/>
    <property type="match status" value="8"/>
</dbReference>
<dbReference type="InterPro" id="IPR020802">
    <property type="entry name" value="TesA-like"/>
</dbReference>
<evidence type="ECO:0000313" key="8">
    <source>
        <dbReference type="Proteomes" id="UP000011131"/>
    </source>
</evidence>
<dbReference type="Gene3D" id="3.30.559.10">
    <property type="entry name" value="Chloramphenicol acetyltransferase-like domain"/>
    <property type="match status" value="7"/>
</dbReference>
<dbReference type="InterPro" id="IPR000873">
    <property type="entry name" value="AMP-dep_synth/lig_dom"/>
</dbReference>
<dbReference type="InterPro" id="IPR045851">
    <property type="entry name" value="AMP-bd_C_sf"/>
</dbReference>
<dbReference type="SUPFAM" id="SSF47336">
    <property type="entry name" value="ACP-like"/>
    <property type="match status" value="8"/>
</dbReference>
<dbReference type="Gene3D" id="1.10.1200.10">
    <property type="entry name" value="ACP-like"/>
    <property type="match status" value="8"/>
</dbReference>
<dbReference type="Gene3D" id="3.30.559.30">
    <property type="entry name" value="Nonribosomal peptide synthetase, condensation domain"/>
    <property type="match status" value="7"/>
</dbReference>
<dbReference type="SUPFAM" id="SSF52777">
    <property type="entry name" value="CoA-dependent acyltransferases"/>
    <property type="match status" value="14"/>
</dbReference>
<feature type="domain" description="Carrier" evidence="6">
    <location>
        <begin position="5069"/>
        <end position="5144"/>
    </location>
</feature>
<dbReference type="PROSITE" id="PS00012">
    <property type="entry name" value="PHOSPHOPANTETHEINE"/>
    <property type="match status" value="7"/>
</dbReference>
<dbReference type="PROSITE" id="PS50075">
    <property type="entry name" value="CARRIER"/>
    <property type="match status" value="8"/>
</dbReference>
<dbReference type="NCBIfam" id="NF003417">
    <property type="entry name" value="PRK04813.1"/>
    <property type="match status" value="8"/>
</dbReference>
<keyword evidence="4" id="KW-0597">Phosphoprotein</keyword>
<dbReference type="EMBL" id="CP004025">
    <property type="protein sequence ID" value="AGC44008.1"/>
    <property type="molecule type" value="Genomic_DNA"/>
</dbReference>
<dbReference type="OrthoDB" id="5349841at2"/>
<dbReference type="NCBIfam" id="NF004282">
    <property type="entry name" value="PRK05691.1"/>
    <property type="match status" value="8"/>
</dbReference>
<dbReference type="GO" id="GO:0005829">
    <property type="term" value="C:cytosol"/>
    <property type="evidence" value="ECO:0007669"/>
    <property type="project" value="TreeGrafter"/>
</dbReference>
<dbReference type="KEGG" id="msd:MYSTI_02692"/>
<feature type="domain" description="Carrier" evidence="6">
    <location>
        <begin position="4014"/>
        <end position="4089"/>
    </location>
</feature>
<dbReference type="CDD" id="cd19531">
    <property type="entry name" value="LCL_NRPS-like"/>
    <property type="match status" value="7"/>
</dbReference>
<evidence type="ECO:0000313" key="7">
    <source>
        <dbReference type="EMBL" id="AGC44008.1"/>
    </source>
</evidence>
<feature type="domain" description="Carrier" evidence="6">
    <location>
        <begin position="103"/>
        <end position="178"/>
    </location>
</feature>
<dbReference type="GO" id="GO:0031177">
    <property type="term" value="F:phosphopantetheine binding"/>
    <property type="evidence" value="ECO:0007669"/>
    <property type="project" value="InterPro"/>
</dbReference>
<dbReference type="FunFam" id="1.10.1200.10:FF:000005">
    <property type="entry name" value="Nonribosomal peptide synthetase 1"/>
    <property type="match status" value="8"/>
</dbReference>
<reference evidence="7 8" key="1">
    <citation type="journal article" date="2013" name="Genome Announc.">
        <title>Complete genome sequence of Myxococcus stipitatus strain DSM 14675, a fruiting myxobacterium.</title>
        <authorList>
            <person name="Huntley S."/>
            <person name="Kneip S."/>
            <person name="Treuner-Lange A."/>
            <person name="Sogaard-Andersen L."/>
        </authorList>
    </citation>
    <scope>NUCLEOTIDE SEQUENCE [LARGE SCALE GENOMIC DNA]</scope>
    <source>
        <strain evidence="8">DSM 14675 / JCM 12634 / Mx s8</strain>
    </source>
</reference>
<dbReference type="InterPro" id="IPR006162">
    <property type="entry name" value="Ppantetheine_attach_site"/>
</dbReference>
<dbReference type="Gene3D" id="3.40.50.980">
    <property type="match status" value="12"/>
</dbReference>
<name>L7U7E2_MYXSD</name>
<accession>L7U7E2</accession>
<dbReference type="PATRIC" id="fig|1278073.3.peg.2741"/>
<dbReference type="Gene3D" id="3.30.300.30">
    <property type="match status" value="8"/>
</dbReference>
<dbReference type="Pfam" id="PF00501">
    <property type="entry name" value="AMP-binding"/>
    <property type="match status" value="6"/>
</dbReference>
<dbReference type="HOGENOM" id="CLU_222740_0_0_7"/>
<dbReference type="Gene3D" id="2.30.38.10">
    <property type="entry name" value="Luciferase, Domain 3"/>
    <property type="match status" value="7"/>
</dbReference>
<feature type="domain" description="Carrier" evidence="6">
    <location>
        <begin position="2225"/>
        <end position="2300"/>
    </location>
</feature>
<comment type="cofactor">
    <cofactor evidence="1">
        <name>pantetheine 4'-phosphate</name>
        <dbReference type="ChEBI" id="CHEBI:47942"/>
    </cofactor>
</comment>
<feature type="domain" description="Carrier" evidence="6">
    <location>
        <begin position="7187"/>
        <end position="7262"/>
    </location>
</feature>
<dbReference type="FunFam" id="3.30.559.30:FF:000001">
    <property type="entry name" value="Non-ribosomal peptide synthetase"/>
    <property type="match status" value="3"/>
</dbReference>
<dbReference type="FunFam" id="2.30.38.10:FF:000001">
    <property type="entry name" value="Non-ribosomal peptide synthetase PvdI"/>
    <property type="match status" value="6"/>
</dbReference>
<dbReference type="InterPro" id="IPR036736">
    <property type="entry name" value="ACP-like_sf"/>
</dbReference>
<dbReference type="FunFam" id="3.40.50.980:FF:000001">
    <property type="entry name" value="Non-ribosomal peptide synthetase"/>
    <property type="match status" value="6"/>
</dbReference>
<dbReference type="eggNOG" id="COG1020">
    <property type="taxonomic scope" value="Bacteria"/>
</dbReference>
<feature type="domain" description="Carrier" evidence="6">
    <location>
        <begin position="2941"/>
        <end position="3016"/>
    </location>
</feature>